<comment type="similarity">
    <text evidence="1">Belongs to the short-chain dehydrogenases/reductases (SDR) family.</text>
</comment>
<dbReference type="SMART" id="SM00822">
    <property type="entry name" value="PKS_KR"/>
    <property type="match status" value="1"/>
</dbReference>
<sequence>MTGQRLDGKVALITGATGGIGAATARLFAREGARLVVTDVRPEPLAALTEELEETGTEVVSACLDVSSAQQWDGVITTVRERFGTLDVLVNVAGILDWPGIEDTREDMWNRVIDVNQKGTWLGMKAALPLLRSSGNASVINTSSVLGLVGSGAAAAYQASKGAVRLLSKTAAVEYARQGVRVNSVHPGVIATPMIQELLDEQGDQQPDIVRTPMRRAGHPDEVASAMLFLAGDESSFVTGTELVVDGGLTAH</sequence>
<evidence type="ECO:0000313" key="5">
    <source>
        <dbReference type="EMBL" id="WAU08481.1"/>
    </source>
</evidence>
<dbReference type="InterPro" id="IPR002347">
    <property type="entry name" value="SDR_fam"/>
</dbReference>
<dbReference type="InterPro" id="IPR036291">
    <property type="entry name" value="NAD(P)-bd_dom_sf"/>
</dbReference>
<dbReference type="GeneID" id="301336337"/>
<dbReference type="PRINTS" id="PR00081">
    <property type="entry name" value="GDHRDH"/>
</dbReference>
<evidence type="ECO:0000259" key="4">
    <source>
        <dbReference type="SMART" id="SM00822"/>
    </source>
</evidence>
<name>A0ABY7JF81_STRNI</name>
<accession>A0ABY7JF81</accession>
<evidence type="ECO:0000313" key="6">
    <source>
        <dbReference type="Proteomes" id="UP001210169"/>
    </source>
</evidence>
<feature type="domain" description="Ketoreductase" evidence="4">
    <location>
        <begin position="9"/>
        <end position="193"/>
    </location>
</feature>
<organism evidence="5 6">
    <name type="scientific">Streptomyces nigrescens</name>
    <dbReference type="NCBI Taxonomy" id="1920"/>
    <lineage>
        <taxon>Bacteria</taxon>
        <taxon>Bacillati</taxon>
        <taxon>Actinomycetota</taxon>
        <taxon>Actinomycetes</taxon>
        <taxon>Kitasatosporales</taxon>
        <taxon>Streptomycetaceae</taxon>
        <taxon>Streptomyces</taxon>
    </lineage>
</organism>
<evidence type="ECO:0000256" key="1">
    <source>
        <dbReference type="ARBA" id="ARBA00006484"/>
    </source>
</evidence>
<dbReference type="Proteomes" id="UP001210169">
    <property type="component" value="Chromosome"/>
</dbReference>
<keyword evidence="3" id="KW-0520">NAD</keyword>
<dbReference type="EC" id="1.1.1.47" evidence="5"/>
<dbReference type="EMBL" id="CP114203">
    <property type="protein sequence ID" value="WAU08481.1"/>
    <property type="molecule type" value="Genomic_DNA"/>
</dbReference>
<dbReference type="RefSeq" id="WP_266441840.1">
    <property type="nucleotide sequence ID" value="NZ_CP114203.1"/>
</dbReference>
<protein>
    <submittedName>
        <fullName evidence="5">Glucose 1-dehydrogenase</fullName>
        <ecNumber evidence="5">1.1.1.47</ecNumber>
    </submittedName>
</protein>
<evidence type="ECO:0000256" key="2">
    <source>
        <dbReference type="ARBA" id="ARBA00023002"/>
    </source>
</evidence>
<dbReference type="PANTHER" id="PTHR24321">
    <property type="entry name" value="DEHYDROGENASES, SHORT CHAIN"/>
    <property type="match status" value="1"/>
</dbReference>
<dbReference type="SUPFAM" id="SSF51735">
    <property type="entry name" value="NAD(P)-binding Rossmann-fold domains"/>
    <property type="match status" value="1"/>
</dbReference>
<dbReference type="NCBIfam" id="NF005559">
    <property type="entry name" value="PRK07231.1"/>
    <property type="match status" value="1"/>
</dbReference>
<reference evidence="5 6" key="1">
    <citation type="submission" date="2022-12" db="EMBL/GenBank/DDBJ databases">
        <authorList>
            <person name="Ruckert C."/>
            <person name="Busche T."/>
            <person name="Kalinowski J."/>
            <person name="Wittmann C."/>
        </authorList>
    </citation>
    <scope>NUCLEOTIDE SEQUENCE [LARGE SCALE GENOMIC DNA]</scope>
    <source>
        <strain evidence="5 6">DSM 40276</strain>
    </source>
</reference>
<dbReference type="PRINTS" id="PR00080">
    <property type="entry name" value="SDRFAMILY"/>
</dbReference>
<dbReference type="InterPro" id="IPR057326">
    <property type="entry name" value="KR_dom"/>
</dbReference>
<keyword evidence="6" id="KW-1185">Reference proteome</keyword>
<evidence type="ECO:0000256" key="3">
    <source>
        <dbReference type="ARBA" id="ARBA00023027"/>
    </source>
</evidence>
<gene>
    <name evidence="5" type="ORF">STRNI_007195</name>
</gene>
<proteinExistence type="inferred from homology"/>
<dbReference type="PANTHER" id="PTHR24321:SF8">
    <property type="entry name" value="ESTRADIOL 17-BETA-DEHYDROGENASE 8-RELATED"/>
    <property type="match status" value="1"/>
</dbReference>
<dbReference type="GO" id="GO:0047936">
    <property type="term" value="F:glucose 1-dehydrogenase [NAD(P)+] activity"/>
    <property type="evidence" value="ECO:0007669"/>
    <property type="project" value="UniProtKB-EC"/>
</dbReference>
<dbReference type="Gene3D" id="3.40.50.720">
    <property type="entry name" value="NAD(P)-binding Rossmann-like Domain"/>
    <property type="match status" value="1"/>
</dbReference>
<dbReference type="Pfam" id="PF13561">
    <property type="entry name" value="adh_short_C2"/>
    <property type="match status" value="1"/>
</dbReference>
<keyword evidence="2 5" id="KW-0560">Oxidoreductase</keyword>